<evidence type="ECO:0000256" key="5">
    <source>
        <dbReference type="ARBA" id="ARBA00022723"/>
    </source>
</evidence>
<evidence type="ECO:0000256" key="4">
    <source>
        <dbReference type="ARBA" id="ARBA00022695"/>
    </source>
</evidence>
<gene>
    <name evidence="8" type="primary">rpo12</name>
    <name evidence="8" type="synonym">rpoP</name>
    <name evidence="9" type="ORF">OdinLCB4_005625</name>
</gene>
<sequence>MSYICGQCKKEISMENLKIMQGVKCPYCGYRILYKLRPPIVKKIVCR</sequence>
<feature type="binding site" evidence="8">
    <location>
        <position position="25"/>
    </location>
    <ligand>
        <name>Zn(2+)</name>
        <dbReference type="ChEBI" id="CHEBI:29105"/>
    </ligand>
</feature>
<dbReference type="SUPFAM" id="SSF63393">
    <property type="entry name" value="RNA polymerase subunits"/>
    <property type="match status" value="1"/>
</dbReference>
<keyword evidence="3 8" id="KW-0808">Transferase</keyword>
<dbReference type="KEGG" id="oyw:OdinLCB4_005625"/>
<feature type="binding site" evidence="8">
    <location>
        <position position="8"/>
    </location>
    <ligand>
        <name>Zn(2+)</name>
        <dbReference type="ChEBI" id="CHEBI:29105"/>
    </ligand>
</feature>
<evidence type="ECO:0000256" key="6">
    <source>
        <dbReference type="ARBA" id="ARBA00022833"/>
    </source>
</evidence>
<dbReference type="Gene3D" id="2.20.28.30">
    <property type="entry name" value="RNA polymerase ii, chain L"/>
    <property type="match status" value="1"/>
</dbReference>
<evidence type="ECO:0000256" key="7">
    <source>
        <dbReference type="ARBA" id="ARBA00023163"/>
    </source>
</evidence>
<feature type="binding site" evidence="8">
    <location>
        <position position="28"/>
    </location>
    <ligand>
        <name>Zn(2+)</name>
        <dbReference type="ChEBI" id="CHEBI:29105"/>
    </ligand>
</feature>
<dbReference type="Proteomes" id="UP000186851">
    <property type="component" value="Chromosome"/>
</dbReference>
<keyword evidence="6 8" id="KW-0862">Zinc</keyword>
<keyword evidence="4 8" id="KW-0548">Nucleotidyltransferase</keyword>
<comment type="subunit">
    <text evidence="8">Part of the RNA polymerase complex.</text>
</comment>
<evidence type="ECO:0000256" key="3">
    <source>
        <dbReference type="ARBA" id="ARBA00022679"/>
    </source>
</evidence>
<evidence type="ECO:0000313" key="9">
    <source>
        <dbReference type="EMBL" id="WEU39948.1"/>
    </source>
</evidence>
<dbReference type="GO" id="GO:0000428">
    <property type="term" value="C:DNA-directed RNA polymerase complex"/>
    <property type="evidence" value="ECO:0007669"/>
    <property type="project" value="UniProtKB-KW"/>
</dbReference>
<comment type="cofactor">
    <cofactor evidence="8">
        <name>Zn(2+)</name>
        <dbReference type="ChEBI" id="CHEBI:29105"/>
    </cofactor>
    <text evidence="8">Binds 1 zinc ion.</text>
</comment>
<reference evidence="9" key="1">
    <citation type="journal article" date="2017" name="Nature">
        <title>Asgard archaea illuminate the origin of eukaryotic cellular complexity.</title>
        <authorList>
            <person name="Zaremba-Niedzwiedzka K."/>
            <person name="Caceres E.F."/>
            <person name="Saw J.H."/>
            <person name="Backstrom D."/>
            <person name="Juzokaite L."/>
            <person name="Vancaester E."/>
            <person name="Seitz K.W."/>
            <person name="Anantharaman K."/>
            <person name="Starnawski P."/>
            <person name="Kjeldsen K.U."/>
            <person name="Scott M.B."/>
            <person name="Nunoura T."/>
            <person name="Banfield J.F."/>
            <person name="Schramm A."/>
            <person name="Baker B.J."/>
            <person name="Spang A."/>
            <person name="Ettema T.J.G."/>
        </authorList>
    </citation>
    <scope>NUCLEOTIDE SEQUENCE</scope>
    <source>
        <strain evidence="9">LCB_4</strain>
    </source>
</reference>
<protein>
    <recommendedName>
        <fullName evidence="8">DNA-directed RNA polymerase subunit Rpo12</fullName>
        <ecNumber evidence="8">2.7.7.6</ecNumber>
    </recommendedName>
    <alternativeName>
        <fullName evidence="8">DNA-directed RNA polymerase subunit P</fullName>
    </alternativeName>
</protein>
<organism evidence="9 10">
    <name type="scientific">Odinarchaeota yellowstonii (strain LCB_4)</name>
    <dbReference type="NCBI Taxonomy" id="1841599"/>
    <lineage>
        <taxon>Archaea</taxon>
        <taxon>Promethearchaeati</taxon>
        <taxon>Candidatus Odinarchaeota</taxon>
        <taxon>Candidatus Odinarchaeia</taxon>
        <taxon>Candidatus Odinarchaeales</taxon>
        <taxon>Candidatus Odinarchaeaceae</taxon>
        <taxon>Candidatus Odinarchaeum</taxon>
    </lineage>
</organism>
<dbReference type="GO" id="GO:0008270">
    <property type="term" value="F:zinc ion binding"/>
    <property type="evidence" value="ECO:0007669"/>
    <property type="project" value="UniProtKB-UniRule"/>
</dbReference>
<dbReference type="EMBL" id="CP091871">
    <property type="protein sequence ID" value="WEU39948.1"/>
    <property type="molecule type" value="Genomic_DNA"/>
</dbReference>
<evidence type="ECO:0000256" key="1">
    <source>
        <dbReference type="ARBA" id="ARBA00022478"/>
    </source>
</evidence>
<keyword evidence="2 8" id="KW-0963">Cytoplasm</keyword>
<dbReference type="GO" id="GO:0005737">
    <property type="term" value="C:cytoplasm"/>
    <property type="evidence" value="ECO:0007669"/>
    <property type="project" value="UniProtKB-SubCell"/>
</dbReference>
<dbReference type="AlphaFoldDB" id="A0AAF0D1N9"/>
<dbReference type="GO" id="GO:0003677">
    <property type="term" value="F:DNA binding"/>
    <property type="evidence" value="ECO:0007669"/>
    <property type="project" value="InterPro"/>
</dbReference>
<name>A0AAF0D1N9_ODILC</name>
<dbReference type="InterPro" id="IPR023464">
    <property type="entry name" value="Rpo12"/>
</dbReference>
<comment type="catalytic activity">
    <reaction evidence="8">
        <text>RNA(n) + a ribonucleoside 5'-triphosphate = RNA(n+1) + diphosphate</text>
        <dbReference type="Rhea" id="RHEA:21248"/>
        <dbReference type="Rhea" id="RHEA-COMP:14527"/>
        <dbReference type="Rhea" id="RHEA-COMP:17342"/>
        <dbReference type="ChEBI" id="CHEBI:33019"/>
        <dbReference type="ChEBI" id="CHEBI:61557"/>
        <dbReference type="ChEBI" id="CHEBI:140395"/>
        <dbReference type="EC" id="2.7.7.6"/>
    </reaction>
</comment>
<accession>A0AAF0D1N9</accession>
<dbReference type="SMART" id="SM00659">
    <property type="entry name" value="RPOLCX"/>
    <property type="match status" value="1"/>
</dbReference>
<dbReference type="InterPro" id="IPR029040">
    <property type="entry name" value="RPABC4/Spt4"/>
</dbReference>
<comment type="similarity">
    <text evidence="8">Belongs to the archaeal Rpo12/eukaryotic RPC10 RNA polymerase subunit family.</text>
</comment>
<keyword evidence="1 8" id="KW-0240">DNA-directed RNA polymerase</keyword>
<evidence type="ECO:0000256" key="8">
    <source>
        <dbReference type="HAMAP-Rule" id="MF_00615"/>
    </source>
</evidence>
<dbReference type="HAMAP" id="MF_00615">
    <property type="entry name" value="RNApol_arch_Rpo12"/>
    <property type="match status" value="1"/>
</dbReference>
<dbReference type="GO" id="GO:0003899">
    <property type="term" value="F:DNA-directed RNA polymerase activity"/>
    <property type="evidence" value="ECO:0007669"/>
    <property type="project" value="UniProtKB-UniRule"/>
</dbReference>
<dbReference type="InterPro" id="IPR006591">
    <property type="entry name" value="RNAP_P/RPABC4"/>
</dbReference>
<keyword evidence="7 8" id="KW-0804">Transcription</keyword>
<reference evidence="9" key="2">
    <citation type="journal article" date="2022" name="Nat. Microbiol.">
        <title>A closed Candidatus Odinarchaeum chromosome exposes Asgard archaeal viruses.</title>
        <authorList>
            <person name="Tamarit D."/>
            <person name="Caceres E.F."/>
            <person name="Krupovic M."/>
            <person name="Nijland R."/>
            <person name="Eme L."/>
            <person name="Robinson N.P."/>
            <person name="Ettema T.J.G."/>
        </authorList>
    </citation>
    <scope>NUCLEOTIDE SEQUENCE</scope>
    <source>
        <strain evidence="9">LCB_4</strain>
    </source>
</reference>
<comment type="function">
    <text evidence="8">DNA-dependent RNA polymerase (RNAP) catalyzes the transcription of DNA into RNA using the four ribonucleoside triphosphates as substrates.</text>
</comment>
<evidence type="ECO:0000313" key="10">
    <source>
        <dbReference type="Proteomes" id="UP000186851"/>
    </source>
</evidence>
<dbReference type="EC" id="2.7.7.6" evidence="8"/>
<keyword evidence="5 8" id="KW-0479">Metal-binding</keyword>
<comment type="subcellular location">
    <subcellularLocation>
        <location evidence="8">Cytoplasm</location>
    </subcellularLocation>
</comment>
<dbReference type="Pfam" id="PF03604">
    <property type="entry name" value="Zn_ribbon_RPAB4"/>
    <property type="match status" value="1"/>
</dbReference>
<dbReference type="GO" id="GO:0006351">
    <property type="term" value="P:DNA-templated transcription"/>
    <property type="evidence" value="ECO:0007669"/>
    <property type="project" value="UniProtKB-UniRule"/>
</dbReference>
<proteinExistence type="inferred from homology"/>
<evidence type="ECO:0000256" key="2">
    <source>
        <dbReference type="ARBA" id="ARBA00022490"/>
    </source>
</evidence>